<gene>
    <name evidence="1" type="ORF">E2C01_071548</name>
</gene>
<proteinExistence type="predicted"/>
<keyword evidence="2" id="KW-1185">Reference proteome</keyword>
<dbReference type="AlphaFoldDB" id="A0A5B7I478"/>
<sequence>MLVISLRFIGGLDKASLAPRLMILNFTTDTTKLLEKINAETEWEDVARCHLLRSKHPRCFTGSGCLYSSSLGQ</sequence>
<reference evidence="1 2" key="1">
    <citation type="submission" date="2019-05" db="EMBL/GenBank/DDBJ databases">
        <title>Another draft genome of Portunus trituberculatus and its Hox gene families provides insights of decapod evolution.</title>
        <authorList>
            <person name="Jeong J.-H."/>
            <person name="Song I."/>
            <person name="Kim S."/>
            <person name="Choi T."/>
            <person name="Kim D."/>
            <person name="Ryu S."/>
            <person name="Kim W."/>
        </authorList>
    </citation>
    <scope>NUCLEOTIDE SEQUENCE [LARGE SCALE GENOMIC DNA]</scope>
    <source>
        <tissue evidence="1">Muscle</tissue>
    </source>
</reference>
<accession>A0A5B7I478</accession>
<protein>
    <submittedName>
        <fullName evidence="1">Uncharacterized protein</fullName>
    </submittedName>
</protein>
<dbReference type="EMBL" id="VSRR010045001">
    <property type="protein sequence ID" value="MPC77103.1"/>
    <property type="molecule type" value="Genomic_DNA"/>
</dbReference>
<name>A0A5B7I478_PORTR</name>
<dbReference type="Proteomes" id="UP000324222">
    <property type="component" value="Unassembled WGS sequence"/>
</dbReference>
<evidence type="ECO:0000313" key="2">
    <source>
        <dbReference type="Proteomes" id="UP000324222"/>
    </source>
</evidence>
<evidence type="ECO:0000313" key="1">
    <source>
        <dbReference type="EMBL" id="MPC77103.1"/>
    </source>
</evidence>
<comment type="caution">
    <text evidence="1">The sequence shown here is derived from an EMBL/GenBank/DDBJ whole genome shotgun (WGS) entry which is preliminary data.</text>
</comment>
<organism evidence="1 2">
    <name type="scientific">Portunus trituberculatus</name>
    <name type="common">Swimming crab</name>
    <name type="synonym">Neptunus trituberculatus</name>
    <dbReference type="NCBI Taxonomy" id="210409"/>
    <lineage>
        <taxon>Eukaryota</taxon>
        <taxon>Metazoa</taxon>
        <taxon>Ecdysozoa</taxon>
        <taxon>Arthropoda</taxon>
        <taxon>Crustacea</taxon>
        <taxon>Multicrustacea</taxon>
        <taxon>Malacostraca</taxon>
        <taxon>Eumalacostraca</taxon>
        <taxon>Eucarida</taxon>
        <taxon>Decapoda</taxon>
        <taxon>Pleocyemata</taxon>
        <taxon>Brachyura</taxon>
        <taxon>Eubrachyura</taxon>
        <taxon>Portunoidea</taxon>
        <taxon>Portunidae</taxon>
        <taxon>Portuninae</taxon>
        <taxon>Portunus</taxon>
    </lineage>
</organism>